<keyword evidence="2" id="KW-1185">Reference proteome</keyword>
<sequence>MKKMLLILLVTTLSFSQEKELTVAQIDSICSVNENYGYKIGHFEMENDKKENIGKGQYEIKTFIYPKNDNTFNYKPTSDDVIKEIKNNKLIKAIYVSNVFRTNLEESSIYCELYYSKSELFYVKISLLKSIPNKDTITENFEFKIDKKSKIKNVKNILGYNLNDIIHNFNSEILDFNN</sequence>
<protein>
    <submittedName>
        <fullName evidence="1">Uncharacterized protein</fullName>
    </submittedName>
</protein>
<evidence type="ECO:0000313" key="1">
    <source>
        <dbReference type="EMBL" id="SEP60877.1"/>
    </source>
</evidence>
<gene>
    <name evidence="1" type="ORF">SAMN05444005_101562</name>
</gene>
<reference evidence="1 2" key="1">
    <citation type="submission" date="2016-10" db="EMBL/GenBank/DDBJ databases">
        <authorList>
            <person name="de Groot N.N."/>
        </authorList>
    </citation>
    <scope>NUCLEOTIDE SEQUENCE [LARGE SCALE GENOMIC DNA]</scope>
    <source>
        <strain evidence="1 2">DSM 27078</strain>
    </source>
</reference>
<dbReference type="EMBL" id="FOEI01000001">
    <property type="protein sequence ID" value="SEP60877.1"/>
    <property type="molecule type" value="Genomic_DNA"/>
</dbReference>
<dbReference type="RefSeq" id="WP_091464828.1">
    <property type="nucleotide sequence ID" value="NZ_FOEI01000001.1"/>
</dbReference>
<dbReference type="OrthoDB" id="1349781at2"/>
<accession>A0A1H8Z9F1</accession>
<proteinExistence type="predicted"/>
<dbReference type="Proteomes" id="UP000198648">
    <property type="component" value="Unassembled WGS sequence"/>
</dbReference>
<dbReference type="STRING" id="1299341.SAMN05444005_101562"/>
<evidence type="ECO:0000313" key="2">
    <source>
        <dbReference type="Proteomes" id="UP000198648"/>
    </source>
</evidence>
<dbReference type="AlphaFoldDB" id="A0A1H8Z9F1"/>
<name>A0A1H8Z9F1_9FLAO</name>
<organism evidence="1 2">
    <name type="scientific">Flavobacterium urocaniciphilum</name>
    <dbReference type="NCBI Taxonomy" id="1299341"/>
    <lineage>
        <taxon>Bacteria</taxon>
        <taxon>Pseudomonadati</taxon>
        <taxon>Bacteroidota</taxon>
        <taxon>Flavobacteriia</taxon>
        <taxon>Flavobacteriales</taxon>
        <taxon>Flavobacteriaceae</taxon>
        <taxon>Flavobacterium</taxon>
    </lineage>
</organism>